<feature type="domain" description="DBF4-type" evidence="3">
    <location>
        <begin position="264"/>
        <end position="304"/>
    </location>
</feature>
<dbReference type="GO" id="GO:0008270">
    <property type="term" value="F:zinc ion binding"/>
    <property type="evidence" value="ECO:0007669"/>
    <property type="project" value="InterPro"/>
</dbReference>
<feature type="region of interest" description="Disordered" evidence="1">
    <location>
        <begin position="450"/>
        <end position="480"/>
    </location>
</feature>
<accession>A0A075AXV7</accession>
<keyword evidence="5" id="KW-1185">Reference proteome</keyword>
<evidence type="ECO:0000313" key="4">
    <source>
        <dbReference type="EMBL" id="EPZ33404.1"/>
    </source>
</evidence>
<dbReference type="Pfam" id="PF00533">
    <property type="entry name" value="BRCT"/>
    <property type="match status" value="1"/>
</dbReference>
<feature type="compositionally biased region" description="Basic and acidic residues" evidence="1">
    <location>
        <begin position="467"/>
        <end position="480"/>
    </location>
</feature>
<evidence type="ECO:0000259" key="2">
    <source>
        <dbReference type="Pfam" id="PF00533"/>
    </source>
</evidence>
<dbReference type="AlphaFoldDB" id="A0A075AXV7"/>
<gene>
    <name evidence="4" type="ORF">O9G_003907</name>
</gene>
<evidence type="ECO:0000256" key="1">
    <source>
        <dbReference type="SAM" id="MobiDB-lite"/>
    </source>
</evidence>
<name>A0A075AXV7_ROZAC</name>
<feature type="domain" description="BRCT" evidence="2">
    <location>
        <begin position="23"/>
        <end position="78"/>
    </location>
</feature>
<dbReference type="InterPro" id="IPR006572">
    <property type="entry name" value="Znf_DBF"/>
</dbReference>
<dbReference type="InterPro" id="IPR001357">
    <property type="entry name" value="BRCT_dom"/>
</dbReference>
<dbReference type="InterPro" id="IPR036420">
    <property type="entry name" value="BRCT_dom_sf"/>
</dbReference>
<dbReference type="SUPFAM" id="SSF52113">
    <property type="entry name" value="BRCT domain"/>
    <property type="match status" value="1"/>
</dbReference>
<reference evidence="4 5" key="1">
    <citation type="journal article" date="2013" name="Curr. Biol.">
        <title>Shared signatures of parasitism and phylogenomics unite Cryptomycota and microsporidia.</title>
        <authorList>
            <person name="James T.Y."/>
            <person name="Pelin A."/>
            <person name="Bonen L."/>
            <person name="Ahrendt S."/>
            <person name="Sain D."/>
            <person name="Corradi N."/>
            <person name="Stajich J.E."/>
        </authorList>
    </citation>
    <scope>NUCLEOTIDE SEQUENCE [LARGE SCALE GENOMIC DNA]</scope>
    <source>
        <strain evidence="4 5">CSF55</strain>
    </source>
</reference>
<proteinExistence type="predicted"/>
<protein>
    <submittedName>
        <fullName evidence="4">Uncharacterized protein</fullName>
    </submittedName>
</protein>
<organism evidence="4 5">
    <name type="scientific">Rozella allomycis (strain CSF55)</name>
    <dbReference type="NCBI Taxonomy" id="988480"/>
    <lineage>
        <taxon>Eukaryota</taxon>
        <taxon>Fungi</taxon>
        <taxon>Fungi incertae sedis</taxon>
        <taxon>Cryptomycota</taxon>
        <taxon>Cryptomycota incertae sedis</taxon>
        <taxon>Rozella</taxon>
    </lineage>
</organism>
<sequence length="480" mass="55718">MQRRISLRSVLPSTGMSSPHITPQIFQDKIFYFDVYNFPQKQKILWIEFLRILGATVAEFFSKDVTTVITNRIEADPMARTRNAKRILGESTSHNIKKDEQMKAYKQYNCELMTLSHLRLLIKSKAKNIDERYQALVGEKKGLSQLVAEQSKEQFGLRPINQLSPSQIDNFIVKTSNAKSLRIPKLIVQASKYYRPFKKFYTVVYDMNDALKPCFPFYNPVPQYLYSPFLPPPEEIVKMTPISELNKIKRHQFKYPRLSHYYEKEGICEVCNEKYTKALEHVTGINHMINADNQFPIIDELIKKFLVRRPKPPQEQNSNQVNLEKEISECNDSPIDVKSEKLKEDPPNDFPESVEPALDVVVPETPRVIKRQINSNLFKPSPQADEEIDVLIKESLNANMDNIRASKRRRTEASRNFNADDVYLDRASKYSLRKRPETPTNRLANIFQADYGRHSGRSSNKTLTPRASRDLNSVRKKLDL</sequence>
<dbReference type="EMBL" id="KE561063">
    <property type="protein sequence ID" value="EPZ33404.1"/>
    <property type="molecule type" value="Genomic_DNA"/>
</dbReference>
<evidence type="ECO:0000259" key="3">
    <source>
        <dbReference type="Pfam" id="PF07535"/>
    </source>
</evidence>
<dbReference type="HOGENOM" id="CLU_568767_0_0_1"/>
<evidence type="ECO:0000313" key="5">
    <source>
        <dbReference type="Proteomes" id="UP000030755"/>
    </source>
</evidence>
<dbReference type="GO" id="GO:0003676">
    <property type="term" value="F:nucleic acid binding"/>
    <property type="evidence" value="ECO:0007669"/>
    <property type="project" value="InterPro"/>
</dbReference>
<dbReference type="Pfam" id="PF07535">
    <property type="entry name" value="zf-DBF"/>
    <property type="match status" value="1"/>
</dbReference>
<dbReference type="Proteomes" id="UP000030755">
    <property type="component" value="Unassembled WGS sequence"/>
</dbReference>